<keyword evidence="4 7" id="KW-1133">Transmembrane helix</keyword>
<evidence type="ECO:0000256" key="4">
    <source>
        <dbReference type="ARBA" id="ARBA00022989"/>
    </source>
</evidence>
<keyword evidence="5" id="KW-0129">CBS domain</keyword>
<comment type="subcellular location">
    <subcellularLocation>
        <location evidence="1">Membrane</location>
        <topology evidence="1">Multi-pass membrane protein</topology>
    </subcellularLocation>
</comment>
<feature type="transmembrane region" description="Helical" evidence="7">
    <location>
        <begin position="181"/>
        <end position="203"/>
    </location>
</feature>
<evidence type="ECO:0000256" key="7">
    <source>
        <dbReference type="SAM" id="Phobius"/>
    </source>
</evidence>
<dbReference type="Ensembl" id="ENSSGRT00000080444.1">
    <property type="protein sequence ID" value="ENSSGRP00000075563.1"/>
    <property type="gene ID" value="ENSSGRG00000038323.1"/>
</dbReference>
<evidence type="ECO:0000256" key="1">
    <source>
        <dbReference type="ARBA" id="ARBA00004141"/>
    </source>
</evidence>
<dbReference type="InterPro" id="IPR001807">
    <property type="entry name" value="ClC"/>
</dbReference>
<keyword evidence="9" id="KW-1185">Reference proteome</keyword>
<dbReference type="Gene3D" id="1.10.3080.10">
    <property type="entry name" value="Clc chloride channel"/>
    <property type="match status" value="1"/>
</dbReference>
<keyword evidence="3" id="KW-0677">Repeat</keyword>
<name>A0A672QI75_SINGR</name>
<dbReference type="InterPro" id="IPR050970">
    <property type="entry name" value="Cl_channel_volt-gated"/>
</dbReference>
<dbReference type="AlphaFoldDB" id="A0A672QI75"/>
<reference evidence="8" key="2">
    <citation type="submission" date="2025-09" db="UniProtKB">
        <authorList>
            <consortium name="Ensembl"/>
        </authorList>
    </citation>
    <scope>IDENTIFICATION</scope>
</reference>
<reference evidence="8" key="1">
    <citation type="submission" date="2025-08" db="UniProtKB">
        <authorList>
            <consortium name="Ensembl"/>
        </authorList>
    </citation>
    <scope>IDENTIFICATION</scope>
</reference>
<proteinExistence type="predicted"/>
<evidence type="ECO:0000256" key="5">
    <source>
        <dbReference type="ARBA" id="ARBA00023122"/>
    </source>
</evidence>
<feature type="transmembrane region" description="Helical" evidence="7">
    <location>
        <begin position="292"/>
        <end position="325"/>
    </location>
</feature>
<dbReference type="SUPFAM" id="SSF81340">
    <property type="entry name" value="Clc chloride channel"/>
    <property type="match status" value="1"/>
</dbReference>
<dbReference type="InParanoid" id="A0A672QI75"/>
<dbReference type="PRINTS" id="PR00762">
    <property type="entry name" value="CLCHANNEL"/>
</dbReference>
<feature type="transmembrane region" description="Helical" evidence="7">
    <location>
        <begin position="224"/>
        <end position="243"/>
    </location>
</feature>
<dbReference type="GO" id="GO:0005247">
    <property type="term" value="F:voltage-gated chloride channel activity"/>
    <property type="evidence" value="ECO:0007669"/>
    <property type="project" value="TreeGrafter"/>
</dbReference>
<dbReference type="Pfam" id="PF00654">
    <property type="entry name" value="Voltage_CLC"/>
    <property type="match status" value="1"/>
</dbReference>
<evidence type="ECO:0000313" key="9">
    <source>
        <dbReference type="Proteomes" id="UP000472262"/>
    </source>
</evidence>
<keyword evidence="6 7" id="KW-0472">Membrane</keyword>
<organism evidence="8 9">
    <name type="scientific">Sinocyclocheilus grahami</name>
    <name type="common">Dianchi golden-line fish</name>
    <name type="synonym">Barbus grahami</name>
    <dbReference type="NCBI Taxonomy" id="75366"/>
    <lineage>
        <taxon>Eukaryota</taxon>
        <taxon>Metazoa</taxon>
        <taxon>Chordata</taxon>
        <taxon>Craniata</taxon>
        <taxon>Vertebrata</taxon>
        <taxon>Euteleostomi</taxon>
        <taxon>Actinopterygii</taxon>
        <taxon>Neopterygii</taxon>
        <taxon>Teleostei</taxon>
        <taxon>Ostariophysi</taxon>
        <taxon>Cypriniformes</taxon>
        <taxon>Cyprinidae</taxon>
        <taxon>Cyprininae</taxon>
        <taxon>Sinocyclocheilus</taxon>
    </lineage>
</organism>
<dbReference type="GO" id="GO:0005886">
    <property type="term" value="C:plasma membrane"/>
    <property type="evidence" value="ECO:0007669"/>
    <property type="project" value="TreeGrafter"/>
</dbReference>
<dbReference type="PANTHER" id="PTHR45720:SF14">
    <property type="entry name" value="CHLORIDE CHANNEL PROTEIN 2"/>
    <property type="match status" value="1"/>
</dbReference>
<evidence type="ECO:0000256" key="6">
    <source>
        <dbReference type="ARBA" id="ARBA00023136"/>
    </source>
</evidence>
<accession>A0A672QI75</accession>
<evidence type="ECO:0000313" key="8">
    <source>
        <dbReference type="Ensembl" id="ENSSGRP00000075563.1"/>
    </source>
</evidence>
<feature type="transmembrane region" description="Helical" evidence="7">
    <location>
        <begin position="99"/>
        <end position="123"/>
    </location>
</feature>
<feature type="transmembrane region" description="Helical" evidence="7">
    <location>
        <begin position="135"/>
        <end position="155"/>
    </location>
</feature>
<dbReference type="InterPro" id="IPR014743">
    <property type="entry name" value="Cl-channel_core"/>
</dbReference>
<evidence type="ECO:0000256" key="3">
    <source>
        <dbReference type="ARBA" id="ARBA00022737"/>
    </source>
</evidence>
<sequence length="328" mass="36661">MYGRYTQELGAYAKEEAARLREDGALRRTASVRGQAPELLEYEKDPCAKCQGGCVAYIRVRQLFAGWSASVIDYLASYMPISKQSIYAHISLSPLNTEMLSAACAVGVGCCFAAPIGGVLFSIEVTSTFFAVRNYWRGFFAATFSAFIFRVLAVWNNDEETITALFKTRFRLDFPFDLQELPAFAVLGIASGFGGALYVYLNRIIVESMRKQKTINKFLLKKRLVYPAVVTLLVSTLTFPPGFGQFMAGQLTQHESLVALFDNQTWYKQGVSEEFVYSSHVPQAWKHPQVSVFITLLLFIVMKFWMSAVATTMPVPCGAFMPVFLIGM</sequence>
<protein>
    <submittedName>
        <fullName evidence="8">Chloride channel, voltage-sensitive 2a</fullName>
    </submittedName>
</protein>
<dbReference type="PANTHER" id="PTHR45720">
    <property type="entry name" value="CHLORIDE CHANNEL PROTEIN 2"/>
    <property type="match status" value="1"/>
</dbReference>
<evidence type="ECO:0000256" key="2">
    <source>
        <dbReference type="ARBA" id="ARBA00022692"/>
    </source>
</evidence>
<keyword evidence="2 7" id="KW-0812">Transmembrane</keyword>
<dbReference type="Proteomes" id="UP000472262">
    <property type="component" value="Unassembled WGS sequence"/>
</dbReference>